<organism evidence="2 3">
    <name type="scientific">Penicillium egyptiacum</name>
    <dbReference type="NCBI Taxonomy" id="1303716"/>
    <lineage>
        <taxon>Eukaryota</taxon>
        <taxon>Fungi</taxon>
        <taxon>Dikarya</taxon>
        <taxon>Ascomycota</taxon>
        <taxon>Pezizomycotina</taxon>
        <taxon>Eurotiomycetes</taxon>
        <taxon>Eurotiomycetidae</taxon>
        <taxon>Eurotiales</taxon>
        <taxon>Aspergillaceae</taxon>
        <taxon>Penicillium</taxon>
    </lineage>
</organism>
<feature type="region of interest" description="Disordered" evidence="1">
    <location>
        <begin position="1"/>
        <end position="20"/>
    </location>
</feature>
<evidence type="ECO:0000313" key="2">
    <source>
        <dbReference type="EMBL" id="CAG8888512.1"/>
    </source>
</evidence>
<evidence type="ECO:0000256" key="1">
    <source>
        <dbReference type="SAM" id="MobiDB-lite"/>
    </source>
</evidence>
<sequence length="316" mass="35291">MDFLQSTNNASQSSSSELWPVESEFEDPFAPWPVESEGPFAPLAKEVESIYSQTVRTYTSLWNGVDKCLSRIKLGISTSSSCLSPPAQFSRLTDDRSRTSKYCRFSFNTETGLLIAKVLPKPAHELAIRLFDSLMTLRLHDMHVHDEVLPFGSTTVEAGKWKKEADSSWAPASTNMPSFVVEVGLSESKPQLARDAHGWLTHSSSVIVVTISIKRNAPDIILCRWEVVPRAGVHTRSSPLSPRCTAVLKLSRTDNRTSVRGESYTNGTTTTTIQLDLPFHKVAGHPPHRPSERDIVIHTGELRHFAEHIWKEQCLL</sequence>
<reference evidence="2" key="1">
    <citation type="submission" date="2021-07" db="EMBL/GenBank/DDBJ databases">
        <authorList>
            <person name="Branca A.L. A."/>
        </authorList>
    </citation>
    <scope>NUCLEOTIDE SEQUENCE</scope>
</reference>
<name>A0A9W4P1T7_9EURO</name>
<keyword evidence="3" id="KW-1185">Reference proteome</keyword>
<protein>
    <submittedName>
        <fullName evidence="2">Uncharacterized protein</fullName>
    </submittedName>
</protein>
<dbReference type="OrthoDB" id="76567at2759"/>
<comment type="caution">
    <text evidence="2">The sequence shown here is derived from an EMBL/GenBank/DDBJ whole genome shotgun (WGS) entry which is preliminary data.</text>
</comment>
<dbReference type="Proteomes" id="UP001154252">
    <property type="component" value="Unassembled WGS sequence"/>
</dbReference>
<gene>
    <name evidence="2" type="ORF">PEGY_LOCUS1648</name>
</gene>
<dbReference type="AlphaFoldDB" id="A0A9W4P1T7"/>
<proteinExistence type="predicted"/>
<accession>A0A9W4P1T7</accession>
<evidence type="ECO:0000313" key="3">
    <source>
        <dbReference type="Proteomes" id="UP001154252"/>
    </source>
</evidence>
<dbReference type="EMBL" id="CAJVRC010000839">
    <property type="protein sequence ID" value="CAG8888512.1"/>
    <property type="molecule type" value="Genomic_DNA"/>
</dbReference>
<feature type="compositionally biased region" description="Low complexity" evidence="1">
    <location>
        <begin position="1"/>
        <end position="16"/>
    </location>
</feature>